<reference evidence="12" key="2">
    <citation type="submission" date="2023-07" db="EMBL/GenBank/DDBJ databases">
        <title>Shewanella mangrovi sp. nov., an acetaldehyde- degrading bacterium isolated from mangrove sediment.</title>
        <authorList>
            <person name="Liu Y."/>
        </authorList>
    </citation>
    <scope>NUCLEOTIDE SEQUENCE [LARGE SCALE GENOMIC DNA]</scope>
    <source>
        <strain evidence="12">C32</strain>
    </source>
</reference>
<feature type="transmembrane region" description="Helical" evidence="10">
    <location>
        <begin position="51"/>
        <end position="71"/>
    </location>
</feature>
<evidence type="ECO:0000256" key="8">
    <source>
        <dbReference type="ARBA" id="ARBA00023136"/>
    </source>
</evidence>
<keyword evidence="8 10" id="KW-0472">Membrane</keyword>
<feature type="transmembrane region" description="Helical" evidence="10">
    <location>
        <begin position="312"/>
        <end position="335"/>
    </location>
</feature>
<feature type="transmembrane region" description="Helical" evidence="10">
    <location>
        <begin position="386"/>
        <end position="406"/>
    </location>
</feature>
<feature type="transmembrane region" description="Helical" evidence="10">
    <location>
        <begin position="188"/>
        <end position="211"/>
    </location>
</feature>
<dbReference type="InterPro" id="IPR002528">
    <property type="entry name" value="MATE_fam"/>
</dbReference>
<feature type="transmembrane region" description="Helical" evidence="10">
    <location>
        <begin position="125"/>
        <end position="143"/>
    </location>
</feature>
<dbReference type="RefSeq" id="WP_238897354.1">
    <property type="nucleotide sequence ID" value="NZ_JAKOGG010000014.1"/>
</dbReference>
<evidence type="ECO:0000256" key="1">
    <source>
        <dbReference type="ARBA" id="ARBA00004429"/>
    </source>
</evidence>
<comment type="subcellular location">
    <subcellularLocation>
        <location evidence="1">Cell inner membrane</location>
        <topology evidence="1">Multi-pass membrane protein</topology>
    </subcellularLocation>
</comment>
<comment type="caution">
    <text evidence="11">The sequence shown here is derived from an EMBL/GenBank/DDBJ whole genome shotgun (WGS) entry which is preliminary data.</text>
</comment>
<keyword evidence="6 10" id="KW-1133">Transmembrane helix</keyword>
<evidence type="ECO:0000256" key="4">
    <source>
        <dbReference type="ARBA" id="ARBA00022475"/>
    </source>
</evidence>
<evidence type="ECO:0000256" key="6">
    <source>
        <dbReference type="ARBA" id="ARBA00022989"/>
    </source>
</evidence>
<evidence type="ECO:0000256" key="5">
    <source>
        <dbReference type="ARBA" id="ARBA00022692"/>
    </source>
</evidence>
<sequence>MEHAGFHAKRILQLAMPVLVAQVTQTMMGFIDTVMAGRVSATDMAAVAVGTSIWLPAILFFQGLLMAITPLMSHHHGANESRKIGPLANQAIYIAIFGGLIVMALLHFSNVLIANMSLEPKLELISVQYISAVLWGAPGFLLYQVLRSCGEGISYTLPAMVIGFVGLAVNIPANLIFIHGYFGMPAMGGAGCGVATAIVLWAMFFSMLLYIRLHKRFAAIEFFHRFNKPDFAVIWGVVKLGFPVALALFFEVSLFAIIALLLAPLGADVVASHQIALNFSSIVFMVPLSIGVAVSIRVGYYLGRDQADHSALVANIGLKIGLSLAFFTAVLTVLFREDIAALYNKSPVVIELASGLMLMAAVYQLSDSVQVISAGALRGFKDTKSAFYITLIAYWFIGMPIGYVLARTDYIVPAIGAYGFWTGLIAGLTSAAIMFAVRLQVIKRRALVLHQAV</sequence>
<dbReference type="InterPro" id="IPR050222">
    <property type="entry name" value="MATE_MdtK"/>
</dbReference>
<protein>
    <recommendedName>
        <fullName evidence="9">Multidrug-efflux transporter</fullName>
    </recommendedName>
</protein>
<dbReference type="EMBL" id="JAKOGG010000014">
    <property type="protein sequence ID" value="MCS4557893.1"/>
    <property type="molecule type" value="Genomic_DNA"/>
</dbReference>
<gene>
    <name evidence="11" type="ORF">L9G74_15720</name>
</gene>
<evidence type="ECO:0000256" key="3">
    <source>
        <dbReference type="ARBA" id="ARBA00022449"/>
    </source>
</evidence>
<reference evidence="11 12" key="1">
    <citation type="submission" date="2022-02" db="EMBL/GenBank/DDBJ databases">
        <authorList>
            <person name="Zhuang L."/>
        </authorList>
    </citation>
    <scope>NUCLEOTIDE SEQUENCE [LARGE SCALE GENOMIC DNA]</scope>
    <source>
        <strain evidence="11 12">C32</strain>
    </source>
</reference>
<dbReference type="NCBIfam" id="TIGR00797">
    <property type="entry name" value="matE"/>
    <property type="match status" value="1"/>
</dbReference>
<proteinExistence type="predicted"/>
<dbReference type="Proteomes" id="UP001201549">
    <property type="component" value="Unassembled WGS sequence"/>
</dbReference>
<feature type="transmembrane region" description="Helical" evidence="10">
    <location>
        <begin position="347"/>
        <end position="365"/>
    </location>
</feature>
<evidence type="ECO:0000313" key="12">
    <source>
        <dbReference type="Proteomes" id="UP001201549"/>
    </source>
</evidence>
<feature type="transmembrane region" description="Helical" evidence="10">
    <location>
        <begin position="92"/>
        <end position="113"/>
    </location>
</feature>
<dbReference type="CDD" id="cd13131">
    <property type="entry name" value="MATE_NorM_like"/>
    <property type="match status" value="1"/>
</dbReference>
<keyword evidence="7" id="KW-0406">Ion transport</keyword>
<evidence type="ECO:0000256" key="9">
    <source>
        <dbReference type="ARBA" id="ARBA00031636"/>
    </source>
</evidence>
<evidence type="ECO:0000313" key="11">
    <source>
        <dbReference type="EMBL" id="MCS4557893.1"/>
    </source>
</evidence>
<dbReference type="InterPro" id="IPR048279">
    <property type="entry name" value="MdtK-like"/>
</dbReference>
<evidence type="ECO:0000256" key="2">
    <source>
        <dbReference type="ARBA" id="ARBA00022448"/>
    </source>
</evidence>
<organism evidence="11 12">
    <name type="scientific">Shewanella electrica</name>
    <dbReference type="NCBI Taxonomy" id="515560"/>
    <lineage>
        <taxon>Bacteria</taxon>
        <taxon>Pseudomonadati</taxon>
        <taxon>Pseudomonadota</taxon>
        <taxon>Gammaproteobacteria</taxon>
        <taxon>Alteromonadales</taxon>
        <taxon>Shewanellaceae</taxon>
        <taxon>Shewanella</taxon>
    </lineage>
</organism>
<dbReference type="PIRSF" id="PIRSF006603">
    <property type="entry name" value="DinF"/>
    <property type="match status" value="1"/>
</dbReference>
<feature type="transmembrane region" description="Helical" evidence="10">
    <location>
        <begin position="12"/>
        <end position="31"/>
    </location>
</feature>
<evidence type="ECO:0000256" key="7">
    <source>
        <dbReference type="ARBA" id="ARBA00023065"/>
    </source>
</evidence>
<feature type="transmembrane region" description="Helical" evidence="10">
    <location>
        <begin position="418"/>
        <end position="437"/>
    </location>
</feature>
<keyword evidence="4" id="KW-1003">Cell membrane</keyword>
<dbReference type="PANTHER" id="PTHR43298">
    <property type="entry name" value="MULTIDRUG RESISTANCE PROTEIN NORM-RELATED"/>
    <property type="match status" value="1"/>
</dbReference>
<name>A0ABT2FNH2_9GAMM</name>
<evidence type="ECO:0000256" key="10">
    <source>
        <dbReference type="SAM" id="Phobius"/>
    </source>
</evidence>
<keyword evidence="5 10" id="KW-0812">Transmembrane</keyword>
<keyword evidence="3" id="KW-0050">Antiport</keyword>
<feature type="transmembrane region" description="Helical" evidence="10">
    <location>
        <begin position="275"/>
        <end position="300"/>
    </location>
</feature>
<accession>A0ABT2FNH2</accession>
<keyword evidence="2" id="KW-0813">Transport</keyword>
<keyword evidence="12" id="KW-1185">Reference proteome</keyword>
<feature type="transmembrane region" description="Helical" evidence="10">
    <location>
        <begin position="155"/>
        <end position="182"/>
    </location>
</feature>
<dbReference type="Pfam" id="PF01554">
    <property type="entry name" value="MatE"/>
    <property type="match status" value="2"/>
</dbReference>
<feature type="transmembrane region" description="Helical" evidence="10">
    <location>
        <begin position="232"/>
        <end position="263"/>
    </location>
</feature>
<dbReference type="PANTHER" id="PTHR43298:SF2">
    <property type="entry name" value="FMN_FAD EXPORTER YEEO-RELATED"/>
    <property type="match status" value="1"/>
</dbReference>